<dbReference type="OrthoDB" id="262308at2759"/>
<dbReference type="AlphaFoldDB" id="A0A835YFY8"/>
<reference evidence="1" key="1">
    <citation type="journal article" date="2020" name="bioRxiv">
        <title>Comparative genomics of Chlamydomonas.</title>
        <authorList>
            <person name="Craig R.J."/>
            <person name="Hasan A.R."/>
            <person name="Ness R.W."/>
            <person name="Keightley P.D."/>
        </authorList>
    </citation>
    <scope>NUCLEOTIDE SEQUENCE</scope>
    <source>
        <strain evidence="1">CCAP 11/70</strain>
    </source>
</reference>
<organism evidence="1 2">
    <name type="scientific">Edaphochlamys debaryana</name>
    <dbReference type="NCBI Taxonomy" id="47281"/>
    <lineage>
        <taxon>Eukaryota</taxon>
        <taxon>Viridiplantae</taxon>
        <taxon>Chlorophyta</taxon>
        <taxon>core chlorophytes</taxon>
        <taxon>Chlorophyceae</taxon>
        <taxon>CS clade</taxon>
        <taxon>Chlamydomonadales</taxon>
        <taxon>Chlamydomonadales incertae sedis</taxon>
        <taxon>Edaphochlamys</taxon>
    </lineage>
</organism>
<comment type="caution">
    <text evidence="1">The sequence shown here is derived from an EMBL/GenBank/DDBJ whole genome shotgun (WGS) entry which is preliminary data.</text>
</comment>
<proteinExistence type="predicted"/>
<dbReference type="EMBL" id="JAEHOE010000001">
    <property type="protein sequence ID" value="KAG2501841.1"/>
    <property type="molecule type" value="Genomic_DNA"/>
</dbReference>
<dbReference type="Proteomes" id="UP000612055">
    <property type="component" value="Unassembled WGS sequence"/>
</dbReference>
<name>A0A835YFY8_9CHLO</name>
<dbReference type="Gene3D" id="3.40.30.10">
    <property type="entry name" value="Glutaredoxin"/>
    <property type="match status" value="1"/>
</dbReference>
<protein>
    <submittedName>
        <fullName evidence="1">Uncharacterized protein</fullName>
    </submittedName>
</protein>
<accession>A0A835YFY8</accession>
<sequence length="132" mass="14452">MYLIVRTAWVGQESGLGHPEDGPDLLTDLQLVGKTVLSSLTAQFHSVLVPDGYVAAVEPALSAPRHSYVPRAFFAQPNGTVRFDCINPAADRLTPYRYTSAEQLVAAMRTFLAAFREARGTARYPAGLDWDL</sequence>
<keyword evidence="2" id="KW-1185">Reference proteome</keyword>
<evidence type="ECO:0000313" key="1">
    <source>
        <dbReference type="EMBL" id="KAG2501841.1"/>
    </source>
</evidence>
<evidence type="ECO:0000313" key="2">
    <source>
        <dbReference type="Proteomes" id="UP000612055"/>
    </source>
</evidence>
<gene>
    <name evidence="1" type="ORF">HYH03_000339</name>
</gene>